<dbReference type="SMART" id="SM00052">
    <property type="entry name" value="EAL"/>
    <property type="match status" value="1"/>
</dbReference>
<protein>
    <submittedName>
        <fullName evidence="5">Phytochrome-like protein cph2</fullName>
    </submittedName>
</protein>
<dbReference type="InterPro" id="IPR000644">
    <property type="entry name" value="CBS_dom"/>
</dbReference>
<evidence type="ECO:0000313" key="6">
    <source>
        <dbReference type="Proteomes" id="UP000237798"/>
    </source>
</evidence>
<evidence type="ECO:0000259" key="4">
    <source>
        <dbReference type="PROSITE" id="PS51371"/>
    </source>
</evidence>
<evidence type="ECO:0000259" key="2">
    <source>
        <dbReference type="PROSITE" id="PS50883"/>
    </source>
</evidence>
<dbReference type="SUPFAM" id="SSF54631">
    <property type="entry name" value="CBS-domain pair"/>
    <property type="match status" value="1"/>
</dbReference>
<dbReference type="Proteomes" id="UP000237798">
    <property type="component" value="Unassembled WGS sequence"/>
</dbReference>
<dbReference type="GO" id="GO:0071111">
    <property type="term" value="F:cyclic-guanylate-specific phosphodiesterase activity"/>
    <property type="evidence" value="ECO:0007669"/>
    <property type="project" value="InterPro"/>
</dbReference>
<dbReference type="Pfam" id="PF00990">
    <property type="entry name" value="GGDEF"/>
    <property type="match status" value="1"/>
</dbReference>
<dbReference type="InterPro" id="IPR000160">
    <property type="entry name" value="GGDEF_dom"/>
</dbReference>
<dbReference type="AlphaFoldDB" id="A0A2T0BPM5"/>
<reference evidence="5 6" key="1">
    <citation type="submission" date="2018-03" db="EMBL/GenBank/DDBJ databases">
        <title>Genome sequence of Clostridium luticellarii DSM 29923.</title>
        <authorList>
            <person name="Poehlein A."/>
            <person name="Daniel R."/>
        </authorList>
    </citation>
    <scope>NUCLEOTIDE SEQUENCE [LARGE SCALE GENOMIC DNA]</scope>
    <source>
        <strain evidence="5 6">DSM 29923</strain>
    </source>
</reference>
<feature type="domain" description="EAL" evidence="2">
    <location>
        <begin position="2"/>
        <end position="252"/>
    </location>
</feature>
<dbReference type="InterPro" id="IPR001633">
    <property type="entry name" value="EAL_dom"/>
</dbReference>
<dbReference type="Gene3D" id="3.30.70.270">
    <property type="match status" value="1"/>
</dbReference>
<dbReference type="CDD" id="cd01949">
    <property type="entry name" value="GGDEF"/>
    <property type="match status" value="1"/>
</dbReference>
<dbReference type="Pfam" id="PF00571">
    <property type="entry name" value="CBS"/>
    <property type="match status" value="1"/>
</dbReference>
<dbReference type="InterPro" id="IPR050706">
    <property type="entry name" value="Cyclic-di-GMP_PDE-like"/>
</dbReference>
<dbReference type="PROSITE" id="PS50887">
    <property type="entry name" value="GGDEF"/>
    <property type="match status" value="1"/>
</dbReference>
<evidence type="ECO:0000313" key="5">
    <source>
        <dbReference type="EMBL" id="PRR85823.1"/>
    </source>
</evidence>
<evidence type="ECO:0000259" key="3">
    <source>
        <dbReference type="PROSITE" id="PS50887"/>
    </source>
</evidence>
<gene>
    <name evidence="5" type="primary">cph2_1</name>
    <name evidence="5" type="ORF">CLLU_11650</name>
</gene>
<keyword evidence="6" id="KW-1185">Reference proteome</keyword>
<feature type="domain" description="GGDEF" evidence="3">
    <location>
        <begin position="429"/>
        <end position="585"/>
    </location>
</feature>
<dbReference type="CDD" id="cd01948">
    <property type="entry name" value="EAL"/>
    <property type="match status" value="1"/>
</dbReference>
<dbReference type="RefSeq" id="WP_106008630.1">
    <property type="nucleotide sequence ID" value="NZ_JALCPJ010000003.1"/>
</dbReference>
<dbReference type="InterPro" id="IPR035919">
    <property type="entry name" value="EAL_sf"/>
</dbReference>
<comment type="caution">
    <text evidence="5">The sequence shown here is derived from an EMBL/GenBank/DDBJ whole genome shotgun (WGS) entry which is preliminary data.</text>
</comment>
<dbReference type="InterPro" id="IPR046342">
    <property type="entry name" value="CBS_dom_sf"/>
</dbReference>
<name>A0A2T0BPM5_9CLOT</name>
<dbReference type="PROSITE" id="PS51371">
    <property type="entry name" value="CBS"/>
    <property type="match status" value="1"/>
</dbReference>
<dbReference type="PANTHER" id="PTHR33121:SF76">
    <property type="entry name" value="SIGNALING PROTEIN"/>
    <property type="match status" value="1"/>
</dbReference>
<dbReference type="Gene3D" id="3.10.580.10">
    <property type="entry name" value="CBS-domain"/>
    <property type="match status" value="1"/>
</dbReference>
<dbReference type="Pfam" id="PF00563">
    <property type="entry name" value="EAL"/>
    <property type="match status" value="1"/>
</dbReference>
<feature type="domain" description="CBS" evidence="4">
    <location>
        <begin position="341"/>
        <end position="403"/>
    </location>
</feature>
<dbReference type="PANTHER" id="PTHR33121">
    <property type="entry name" value="CYCLIC DI-GMP PHOSPHODIESTERASE PDEF"/>
    <property type="match status" value="1"/>
</dbReference>
<evidence type="ECO:0000256" key="1">
    <source>
        <dbReference type="PROSITE-ProRule" id="PRU00703"/>
    </source>
</evidence>
<keyword evidence="1" id="KW-0129">CBS domain</keyword>
<dbReference type="InterPro" id="IPR043128">
    <property type="entry name" value="Rev_trsase/Diguanyl_cyclase"/>
</dbReference>
<dbReference type="Gene3D" id="3.20.20.450">
    <property type="entry name" value="EAL domain"/>
    <property type="match status" value="1"/>
</dbReference>
<dbReference type="SUPFAM" id="SSF55073">
    <property type="entry name" value="Nucleotide cyclase"/>
    <property type="match status" value="1"/>
</dbReference>
<dbReference type="EMBL" id="PVXP01000011">
    <property type="protein sequence ID" value="PRR85823.1"/>
    <property type="molecule type" value="Genomic_DNA"/>
</dbReference>
<dbReference type="OrthoDB" id="9813903at2"/>
<dbReference type="PROSITE" id="PS50883">
    <property type="entry name" value="EAL"/>
    <property type="match status" value="1"/>
</dbReference>
<dbReference type="NCBIfam" id="TIGR00254">
    <property type="entry name" value="GGDEF"/>
    <property type="match status" value="1"/>
</dbReference>
<dbReference type="CDD" id="cd04598">
    <property type="entry name" value="CBS_pair_GGDEF_EAL"/>
    <property type="match status" value="1"/>
</dbReference>
<accession>A0A2T0BPM5</accession>
<dbReference type="InterPro" id="IPR029787">
    <property type="entry name" value="Nucleotide_cyclase"/>
</dbReference>
<dbReference type="SUPFAM" id="SSF141868">
    <property type="entry name" value="EAL domain-like"/>
    <property type="match status" value="1"/>
</dbReference>
<dbReference type="SMART" id="SM00267">
    <property type="entry name" value="GGDEF"/>
    <property type="match status" value="1"/>
</dbReference>
<organism evidence="5 6">
    <name type="scientific">Clostridium luticellarii</name>
    <dbReference type="NCBI Taxonomy" id="1691940"/>
    <lineage>
        <taxon>Bacteria</taxon>
        <taxon>Bacillati</taxon>
        <taxon>Bacillota</taxon>
        <taxon>Clostridia</taxon>
        <taxon>Eubacteriales</taxon>
        <taxon>Clostridiaceae</taxon>
        <taxon>Clostridium</taxon>
    </lineage>
</organism>
<proteinExistence type="predicted"/>
<sequence>MESKDKSELEKILSDKDITTVFQPIVSLKDASIVGYEALSRGPENSELHLPAKLFHAAEVYDKIWELELLCRKKAIERANKIDKNKLLFLNVDPMIFKDERFKSGFTRDFLEKYNMSPDLIIFEITEKTAIEDYKSFRVALDNYVDQGYKIAIDDMGTGYSGLRTLMETKPHYIKIDISFIRNIDKDSFKQELVKTFVTLGKSTDMNIIAEGIETESELSKLIELGVSSGQGYFLQRPSGTFLDISEDVKATIIKYNKMKTNRFQFEKSCVGDIAKKNPAFPSMTLSKEIKKFFDDFNVAGACIVNDGYPLGLIMQHNLDYVLATQYGISVFFKRPVSLVMDSNPTIVDYNMSISEVSKIAMAKDYKRIYDYVIVTKDGKYYGIVTIKDLLEYTLEFEKKHARNLNPLTGLPGNEIIDKVLDNVMHSHNDFFIIYADLNNFKIYNDTYGFENGDKVLKLTAEIIEKQVQKYATCTGFVGHIGGDDFVCVIENDIEKGHKLCEKIISKFDEKILDFFNEKDKKNGYIESFDRKGNKDIFPLTSIALGCMYGNFSKLKKFDDIGIYMSKIKKKAKKSRKSNYVIYNINSNK</sequence>